<dbReference type="PRINTS" id="PR00368">
    <property type="entry name" value="FADPNR"/>
</dbReference>
<proteinExistence type="predicted"/>
<evidence type="ECO:0000256" key="3">
    <source>
        <dbReference type="SAM" id="MobiDB-lite"/>
    </source>
</evidence>
<dbReference type="KEGG" id="plig:NAG76_22800"/>
<organism evidence="6 7">
    <name type="scientific">Candidatus Pristimantibacillus lignocellulolyticus</name>
    <dbReference type="NCBI Taxonomy" id="2994561"/>
    <lineage>
        <taxon>Bacteria</taxon>
        <taxon>Bacillati</taxon>
        <taxon>Bacillota</taxon>
        <taxon>Bacilli</taxon>
        <taxon>Bacillales</taxon>
        <taxon>Paenibacillaceae</taxon>
        <taxon>Candidatus Pristimantibacillus</taxon>
    </lineage>
</organism>
<gene>
    <name evidence="6" type="ORF">NAG76_22800</name>
</gene>
<reference evidence="6" key="1">
    <citation type="submission" date="2022-05" db="EMBL/GenBank/DDBJ databases">
        <title>Novel bacterial taxa in a minimal lignocellulolytic consortium and its capacity to transform plastics disclosed by genome-resolved metagenomics.</title>
        <authorList>
            <person name="Rodriguez C.A.D."/>
            <person name="Diaz-Garcia L."/>
            <person name="Herrera K."/>
            <person name="Tarazona N.A."/>
            <person name="Sproer C."/>
            <person name="Overmann J."/>
            <person name="Jimenez D.J."/>
        </authorList>
    </citation>
    <scope>NUCLEOTIDE SEQUENCE</scope>
    <source>
        <strain evidence="6">MAG5</strain>
    </source>
</reference>
<feature type="region of interest" description="Disordered" evidence="3">
    <location>
        <begin position="400"/>
        <end position="426"/>
    </location>
</feature>
<dbReference type="Pfam" id="PF00890">
    <property type="entry name" value="FAD_binding_2"/>
    <property type="match status" value="1"/>
</dbReference>
<dbReference type="InterPro" id="IPR036188">
    <property type="entry name" value="FAD/NAD-bd_sf"/>
</dbReference>
<evidence type="ECO:0000256" key="2">
    <source>
        <dbReference type="ARBA" id="ARBA00023002"/>
    </source>
</evidence>
<dbReference type="PRINTS" id="PR00411">
    <property type="entry name" value="PNDRDTASEI"/>
</dbReference>
<dbReference type="InterPro" id="IPR030664">
    <property type="entry name" value="SdhA/FrdA/AprA"/>
</dbReference>
<dbReference type="InterPro" id="IPR003953">
    <property type="entry name" value="FAD-dep_OxRdtase_2_FAD-bd"/>
</dbReference>
<feature type="domain" description="FAD-dependent oxidoreductase 2 FAD-binding" evidence="4">
    <location>
        <begin position="12"/>
        <end position="218"/>
    </location>
</feature>
<dbReference type="Proteomes" id="UP001056756">
    <property type="component" value="Chromosome"/>
</dbReference>
<dbReference type="GO" id="GO:0005886">
    <property type="term" value="C:plasma membrane"/>
    <property type="evidence" value="ECO:0007669"/>
    <property type="project" value="TreeGrafter"/>
</dbReference>
<feature type="domain" description="Fumarate reductase/succinate dehydrogenase flavoprotein-like C-terminal" evidence="5">
    <location>
        <begin position="451"/>
        <end position="543"/>
    </location>
</feature>
<accession>A0A9J6ZEM1</accession>
<dbReference type="SUPFAM" id="SSF51905">
    <property type="entry name" value="FAD/NAD(P)-binding domain"/>
    <property type="match status" value="1"/>
</dbReference>
<dbReference type="GO" id="GO:0009061">
    <property type="term" value="P:anaerobic respiration"/>
    <property type="evidence" value="ECO:0007669"/>
    <property type="project" value="TreeGrafter"/>
</dbReference>
<dbReference type="Pfam" id="PF02910">
    <property type="entry name" value="Succ_DH_flav_C"/>
    <property type="match status" value="1"/>
</dbReference>
<evidence type="ECO:0000259" key="5">
    <source>
        <dbReference type="Pfam" id="PF02910"/>
    </source>
</evidence>
<dbReference type="InterPro" id="IPR037099">
    <property type="entry name" value="Fum_R/Succ_DH_flav-like_C_sf"/>
</dbReference>
<dbReference type="EMBL" id="CP097899">
    <property type="protein sequence ID" value="URN94610.1"/>
    <property type="molecule type" value="Genomic_DNA"/>
</dbReference>
<sequence>MSNENIKYYTADVLVIGGGPAGAWAAWSAAQTGAKVILVDKGYLGSSGATAPGGTNLLYLPPDQALRDTAVDMRMNSGGFLSEPDWIYRVLDQVYINLDRIEQWGYPFVKDEKGDAQRNHLHGPEYMALMRKQVKKAGVTVLDHAPALELLVDEHGVGGARGVLRQQNKEWEIKAGAVVIATGGCAFLSKGLGCNVLTGDGYLMGAEVGAELSGMEFSRQYAPSAAYSSPTRGRLLGWATYYDEDGNELGGDRGGDFLAKRLLNGGSVYAMMNKADTPEKQAILRSAHSIFFLPYDRAGINVFTDMFPLTLRYEGTVRGTGGLRIVTDDCGTTVPGLYAAGDAATRERITGAASGGGAFNASWAICSGTWSGEGAAHYAKEKASLLGDRELQRAGKYGLHAESTTQATQNEDTPPTSKLRPTTSNDAQTDVVIKELVKAIQNEILPLEKNYFRSESGIQESLNSLHELWPKVQHQKVESIHDVVHAREAAAMAATARWIYTAALARKETRGRGLHTFTEYPEQDPNQHHRIIVSGLEEIQVSYDTSFIDKVEKYQELLKKEVQAK</sequence>
<evidence type="ECO:0000259" key="4">
    <source>
        <dbReference type="Pfam" id="PF00890"/>
    </source>
</evidence>
<feature type="compositionally biased region" description="Polar residues" evidence="3">
    <location>
        <begin position="402"/>
        <end position="426"/>
    </location>
</feature>
<keyword evidence="1" id="KW-0285">Flavoprotein</keyword>
<dbReference type="PIRSF" id="PIRSF000171">
    <property type="entry name" value="SDHA_APRA_LASPO"/>
    <property type="match status" value="1"/>
</dbReference>
<evidence type="ECO:0000256" key="1">
    <source>
        <dbReference type="ARBA" id="ARBA00022630"/>
    </source>
</evidence>
<dbReference type="GO" id="GO:0050660">
    <property type="term" value="F:flavin adenine dinucleotide binding"/>
    <property type="evidence" value="ECO:0007669"/>
    <property type="project" value="TreeGrafter"/>
</dbReference>
<dbReference type="PANTHER" id="PTHR11632">
    <property type="entry name" value="SUCCINATE DEHYDROGENASE 2 FLAVOPROTEIN SUBUNIT"/>
    <property type="match status" value="1"/>
</dbReference>
<dbReference type="GO" id="GO:0000104">
    <property type="term" value="F:succinate dehydrogenase activity"/>
    <property type="evidence" value="ECO:0007669"/>
    <property type="project" value="TreeGrafter"/>
</dbReference>
<dbReference type="InterPro" id="IPR015939">
    <property type="entry name" value="Fum_Rdtase/Succ_DH_flav-like_C"/>
</dbReference>
<protein>
    <submittedName>
        <fullName evidence="6">FAD-binding protein</fullName>
    </submittedName>
</protein>
<keyword evidence="2" id="KW-0560">Oxidoreductase</keyword>
<dbReference type="Gene3D" id="1.20.58.100">
    <property type="entry name" value="Fumarate reductase/succinate dehydrogenase flavoprotein-like, C-terminal domain"/>
    <property type="match status" value="1"/>
</dbReference>
<dbReference type="AlphaFoldDB" id="A0A9J6ZEM1"/>
<evidence type="ECO:0000313" key="7">
    <source>
        <dbReference type="Proteomes" id="UP001056756"/>
    </source>
</evidence>
<evidence type="ECO:0000313" key="6">
    <source>
        <dbReference type="EMBL" id="URN94610.1"/>
    </source>
</evidence>
<dbReference type="SUPFAM" id="SSF46977">
    <property type="entry name" value="Succinate dehydrogenase/fumarate reductase flavoprotein C-terminal domain"/>
    <property type="match status" value="1"/>
</dbReference>
<dbReference type="PANTHER" id="PTHR11632:SF51">
    <property type="entry name" value="SUCCINATE DEHYDROGENASE [UBIQUINONE] FLAVOPROTEIN SUBUNIT, MITOCHONDRIAL"/>
    <property type="match status" value="1"/>
</dbReference>
<dbReference type="Gene3D" id="3.50.50.60">
    <property type="entry name" value="FAD/NAD(P)-binding domain"/>
    <property type="match status" value="1"/>
</dbReference>
<name>A0A9J6ZEM1_9BACL</name>
<dbReference type="GO" id="GO:0009055">
    <property type="term" value="F:electron transfer activity"/>
    <property type="evidence" value="ECO:0007669"/>
    <property type="project" value="TreeGrafter"/>
</dbReference>